<accession>A0A3N0AHR4</accession>
<dbReference type="CDD" id="cd07187">
    <property type="entry name" value="YvcK_like"/>
    <property type="match status" value="1"/>
</dbReference>
<dbReference type="EMBL" id="QICB01000001">
    <property type="protein sequence ID" value="RNL21673.1"/>
    <property type="molecule type" value="Genomic_DNA"/>
</dbReference>
<dbReference type="GO" id="GO:0008360">
    <property type="term" value="P:regulation of cell shape"/>
    <property type="evidence" value="ECO:0007669"/>
    <property type="project" value="UniProtKB-UniRule"/>
</dbReference>
<comment type="similarity">
    <text evidence="2">Belongs to the gluconeogenesis factor family.</text>
</comment>
<dbReference type="AlphaFoldDB" id="A0A3N0AHR4"/>
<gene>
    <name evidence="3" type="ORF">DMP07_02265</name>
</gene>
<sequence>MAEFTPRDVPFAYDPAATAAFARLRSEVGDKALHDTAAPVKAVVIGGGTGAPVSIRTLLSLEAEVSAVVAMADDGGSTGILREEAGVLPPGDIRKCLAAMAADASDPLTRAFKYRFSFARNHTLGNLMLSALEDATGSFPEAIAICERLLGARGHVYPSTLDKVQLSAETCDGVVLEGQAKACKSTTALHRVWLESDTPVRAYGPALDAIRAADLIVLGPGSLFTSIIPNLLVPGVIDAIRESSGVVAFVCSLADMQGETWGLSAREHFEALMRHGMDGLVDYVLVHSPEALRPANRADRMARAVCGDVPQAGPSAVPARPSDAIRPVRISYEDAFAIQQAGPVVLVRNLVDPLRPTWHDASALREAMRTVVRLSRLRLRK</sequence>
<dbReference type="SUPFAM" id="SSF142338">
    <property type="entry name" value="CofD-like"/>
    <property type="match status" value="1"/>
</dbReference>
<dbReference type="Pfam" id="PF01933">
    <property type="entry name" value="CofD"/>
    <property type="match status" value="1"/>
</dbReference>
<evidence type="ECO:0000313" key="3">
    <source>
        <dbReference type="EMBL" id="RNL21673.1"/>
    </source>
</evidence>
<dbReference type="PANTHER" id="PTHR30135:SF3">
    <property type="entry name" value="GLUCONEOGENESIS FACTOR-RELATED"/>
    <property type="match status" value="1"/>
</dbReference>
<dbReference type="Proteomes" id="UP000267368">
    <property type="component" value="Unassembled WGS sequence"/>
</dbReference>
<dbReference type="InterPro" id="IPR010119">
    <property type="entry name" value="Gluconeogen_factor"/>
</dbReference>
<dbReference type="NCBIfam" id="TIGR01826">
    <property type="entry name" value="CofD_related"/>
    <property type="match status" value="1"/>
</dbReference>
<dbReference type="HAMAP" id="MF_00973">
    <property type="entry name" value="Gluconeogen_factor"/>
    <property type="match status" value="1"/>
</dbReference>
<organism evidence="3 4">
    <name type="scientific">Slackia faecicanis</name>
    <dbReference type="NCBI Taxonomy" id="255723"/>
    <lineage>
        <taxon>Bacteria</taxon>
        <taxon>Bacillati</taxon>
        <taxon>Actinomycetota</taxon>
        <taxon>Coriobacteriia</taxon>
        <taxon>Eggerthellales</taxon>
        <taxon>Eggerthellaceae</taxon>
        <taxon>Slackia</taxon>
    </lineage>
</organism>
<keyword evidence="1 2" id="KW-0963">Cytoplasm</keyword>
<reference evidence="4" key="1">
    <citation type="submission" date="2018-05" db="EMBL/GenBank/DDBJ databases">
        <title>Genome Sequencing of selected type strains of the family Eggerthellaceae.</title>
        <authorList>
            <person name="Danylec N."/>
            <person name="Stoll D.A."/>
            <person name="Doetsch A."/>
            <person name="Huch M."/>
        </authorList>
    </citation>
    <scope>NUCLEOTIDE SEQUENCE [LARGE SCALE GENOMIC DNA]</scope>
    <source>
        <strain evidence="4">DSM 17537</strain>
    </source>
</reference>
<evidence type="ECO:0000313" key="4">
    <source>
        <dbReference type="Proteomes" id="UP000267368"/>
    </source>
</evidence>
<evidence type="ECO:0000256" key="1">
    <source>
        <dbReference type="ARBA" id="ARBA00022490"/>
    </source>
</evidence>
<keyword evidence="4" id="KW-1185">Reference proteome</keyword>
<dbReference type="GO" id="GO:0005737">
    <property type="term" value="C:cytoplasm"/>
    <property type="evidence" value="ECO:0007669"/>
    <property type="project" value="UniProtKB-SubCell"/>
</dbReference>
<comment type="subcellular location">
    <subcellularLocation>
        <location evidence="2">Cytoplasm</location>
    </subcellularLocation>
</comment>
<comment type="function">
    <text evidence="2">Required for morphogenesis under gluconeogenic growth conditions.</text>
</comment>
<dbReference type="InterPro" id="IPR002882">
    <property type="entry name" value="CofD"/>
</dbReference>
<dbReference type="PANTHER" id="PTHR30135">
    <property type="entry name" value="UNCHARACTERIZED PROTEIN YVCK-RELATED"/>
    <property type="match status" value="1"/>
</dbReference>
<comment type="caution">
    <text evidence="3">The sequence shown here is derived from an EMBL/GenBank/DDBJ whole genome shotgun (WGS) entry which is preliminary data.</text>
</comment>
<proteinExistence type="inferred from homology"/>
<name>A0A3N0AHR4_9ACTN</name>
<dbReference type="OrthoDB" id="9783842at2"/>
<protein>
    <recommendedName>
        <fullName evidence="2">Putative gluconeogenesis factor</fullName>
    </recommendedName>
</protein>
<dbReference type="Gene3D" id="3.40.50.10680">
    <property type="entry name" value="CofD-like domains"/>
    <property type="match status" value="1"/>
</dbReference>
<dbReference type="GO" id="GO:0043743">
    <property type="term" value="F:LPPG:FO 2-phospho-L-lactate transferase activity"/>
    <property type="evidence" value="ECO:0007669"/>
    <property type="project" value="InterPro"/>
</dbReference>
<dbReference type="InterPro" id="IPR038136">
    <property type="entry name" value="CofD-like_dom_sf"/>
</dbReference>
<dbReference type="RefSeq" id="WP_123197513.1">
    <property type="nucleotide sequence ID" value="NZ_QICB01000001.1"/>
</dbReference>
<evidence type="ECO:0000256" key="2">
    <source>
        <dbReference type="HAMAP-Rule" id="MF_00973"/>
    </source>
</evidence>